<dbReference type="InterPro" id="IPR023213">
    <property type="entry name" value="CAT-like_dom_sf"/>
</dbReference>
<dbReference type="OrthoDB" id="21502at2759"/>
<dbReference type="Gene3D" id="3.30.559.10">
    <property type="entry name" value="Chloramphenicol acetyltransferase-like domain"/>
    <property type="match status" value="2"/>
</dbReference>
<evidence type="ECO:0000313" key="2">
    <source>
        <dbReference type="EMBL" id="KAF7369439.1"/>
    </source>
</evidence>
<feature type="signal peptide" evidence="1">
    <location>
        <begin position="1"/>
        <end position="16"/>
    </location>
</feature>
<gene>
    <name evidence="2" type="ORF">MVEN_00273200</name>
</gene>
<dbReference type="AlphaFoldDB" id="A0A8H6Z2S9"/>
<dbReference type="Proteomes" id="UP000620124">
    <property type="component" value="Unassembled WGS sequence"/>
</dbReference>
<protein>
    <submittedName>
        <fullName evidence="2">Uncharacterized protein</fullName>
    </submittedName>
</protein>
<evidence type="ECO:0000313" key="3">
    <source>
        <dbReference type="Proteomes" id="UP000620124"/>
    </source>
</evidence>
<accession>A0A8H6Z2S9</accession>
<sequence length="470" mass="52655">MLSWLFSLFSTSKTNARPDGMRTIPCTALDVIGRDIILTTGLIVKAKLDPKRLEQTLSKLIEIKFPRAGARLAFRNRAYEFQIPETFDTRIPPAKFTVEDRPEAYSCAGRPEIPIGLTSSRPCVTPMLGPDFDAFFRSKTCPKTLDDFLLPNVPLLHVHVVVFHDLTLIGVTWPHIGFDAVGMGTLLAAWTRMINGSGPVKMKRGWFDLGWVAQLSFIVQFIWRFIRDPEEVLHLVRIPKAFLEEEKQKIMDELKAQGSSEYVGSSDLLVAWWLKILYGHRAPTDDTPIHLHVINSLRGQPIFTNDGPLAYPYTNNAVLSIPIPPLPASAFGQEPLSSLALHVRRAIITYNADPASVHADVQWHCAGSNAFKTVYPCPPGAEYFVQTSWRAARFGTLDFSGAVVPQREDEMTPTAARVVFVHWLSSSKKTIPFRGSGVVAMEDEDVVWTGQVCGKKEWELIKQRGEIEFI</sequence>
<keyword evidence="1" id="KW-0732">Signal</keyword>
<keyword evidence="3" id="KW-1185">Reference proteome</keyword>
<evidence type="ECO:0000256" key="1">
    <source>
        <dbReference type="SAM" id="SignalP"/>
    </source>
</evidence>
<dbReference type="EMBL" id="JACAZI010000002">
    <property type="protein sequence ID" value="KAF7369439.1"/>
    <property type="molecule type" value="Genomic_DNA"/>
</dbReference>
<feature type="chain" id="PRO_5034031414" evidence="1">
    <location>
        <begin position="17"/>
        <end position="470"/>
    </location>
</feature>
<organism evidence="2 3">
    <name type="scientific">Mycena venus</name>
    <dbReference type="NCBI Taxonomy" id="2733690"/>
    <lineage>
        <taxon>Eukaryota</taxon>
        <taxon>Fungi</taxon>
        <taxon>Dikarya</taxon>
        <taxon>Basidiomycota</taxon>
        <taxon>Agaricomycotina</taxon>
        <taxon>Agaricomycetes</taxon>
        <taxon>Agaricomycetidae</taxon>
        <taxon>Agaricales</taxon>
        <taxon>Marasmiineae</taxon>
        <taxon>Mycenaceae</taxon>
        <taxon>Mycena</taxon>
    </lineage>
</organism>
<name>A0A8H6Z2S9_9AGAR</name>
<comment type="caution">
    <text evidence="2">The sequence shown here is derived from an EMBL/GenBank/DDBJ whole genome shotgun (WGS) entry which is preliminary data.</text>
</comment>
<proteinExistence type="predicted"/>
<reference evidence="2" key="1">
    <citation type="submission" date="2020-05" db="EMBL/GenBank/DDBJ databases">
        <title>Mycena genomes resolve the evolution of fungal bioluminescence.</title>
        <authorList>
            <person name="Tsai I.J."/>
        </authorList>
    </citation>
    <scope>NUCLEOTIDE SEQUENCE</scope>
    <source>
        <strain evidence="2">CCC161011</strain>
    </source>
</reference>